<keyword evidence="9" id="KW-1185">Reference proteome</keyword>
<comment type="function">
    <text evidence="5">Involved in transvection phenomena (= synapsis-dependent gene expression), where the synaptic pairing of chromosomes carrying genes with which zeste interacts influences the expression of these genes. Zeste binds to DNA and stimulates transcription from a nearby promoter.</text>
</comment>
<dbReference type="Proteomes" id="UP001353858">
    <property type="component" value="Unassembled WGS sequence"/>
</dbReference>
<dbReference type="InterPro" id="IPR028002">
    <property type="entry name" value="Myb_DNA-bind_5"/>
</dbReference>
<keyword evidence="6" id="KW-0175">Coiled coil</keyword>
<keyword evidence="4" id="KW-0804">Transcription</keyword>
<accession>A0AAN7PU07</accession>
<proteinExistence type="predicted"/>
<dbReference type="Pfam" id="PF13873">
    <property type="entry name" value="Myb_DNA-bind_5"/>
    <property type="match status" value="1"/>
</dbReference>
<reference evidence="9" key="1">
    <citation type="submission" date="2023-01" db="EMBL/GenBank/DDBJ databases">
        <title>Key to firefly adult light organ development and bioluminescence: homeobox transcription factors regulate luciferase expression and transportation to peroxisome.</title>
        <authorList>
            <person name="Fu X."/>
        </authorList>
    </citation>
    <scope>NUCLEOTIDE SEQUENCE [LARGE SCALE GENOMIC DNA]</scope>
</reference>
<feature type="domain" description="Myb/SANT-like DNA-binding" evidence="7">
    <location>
        <begin position="8"/>
        <end position="85"/>
    </location>
</feature>
<evidence type="ECO:0000256" key="4">
    <source>
        <dbReference type="ARBA" id="ARBA00023163"/>
    </source>
</evidence>
<evidence type="ECO:0000259" key="7">
    <source>
        <dbReference type="Pfam" id="PF13873"/>
    </source>
</evidence>
<dbReference type="AlphaFoldDB" id="A0AAN7PU07"/>
<organism evidence="8 9">
    <name type="scientific">Aquatica leii</name>
    <dbReference type="NCBI Taxonomy" id="1421715"/>
    <lineage>
        <taxon>Eukaryota</taxon>
        <taxon>Metazoa</taxon>
        <taxon>Ecdysozoa</taxon>
        <taxon>Arthropoda</taxon>
        <taxon>Hexapoda</taxon>
        <taxon>Insecta</taxon>
        <taxon>Pterygota</taxon>
        <taxon>Neoptera</taxon>
        <taxon>Endopterygota</taxon>
        <taxon>Coleoptera</taxon>
        <taxon>Polyphaga</taxon>
        <taxon>Elateriformia</taxon>
        <taxon>Elateroidea</taxon>
        <taxon>Lampyridae</taxon>
        <taxon>Luciolinae</taxon>
        <taxon>Aquatica</taxon>
    </lineage>
</organism>
<evidence type="ECO:0000256" key="2">
    <source>
        <dbReference type="ARBA" id="ARBA00016807"/>
    </source>
</evidence>
<evidence type="ECO:0000313" key="8">
    <source>
        <dbReference type="EMBL" id="KAK4877174.1"/>
    </source>
</evidence>
<protein>
    <recommendedName>
        <fullName evidence="2">Regulatory protein zeste</fullName>
    </recommendedName>
</protein>
<dbReference type="EMBL" id="JARPUR010000004">
    <property type="protein sequence ID" value="KAK4877174.1"/>
    <property type="molecule type" value="Genomic_DNA"/>
</dbReference>
<comment type="caution">
    <text evidence="8">The sequence shown here is derived from an EMBL/GenBank/DDBJ whole genome shotgun (WGS) entry which is preliminary data.</text>
</comment>
<comment type="subunit">
    <text evidence="1">Self-associates forming complexes of several hundred monomers.</text>
</comment>
<evidence type="ECO:0000313" key="9">
    <source>
        <dbReference type="Proteomes" id="UP001353858"/>
    </source>
</evidence>
<gene>
    <name evidence="8" type="ORF">RN001_009680</name>
</gene>
<evidence type="ECO:0000256" key="1">
    <source>
        <dbReference type="ARBA" id="ARBA00011764"/>
    </source>
</evidence>
<feature type="coiled-coil region" evidence="6">
    <location>
        <begin position="202"/>
        <end position="257"/>
    </location>
</feature>
<name>A0AAN7PU07_9COLE</name>
<evidence type="ECO:0000256" key="6">
    <source>
        <dbReference type="SAM" id="Coils"/>
    </source>
</evidence>
<keyword evidence="3" id="KW-0805">Transcription regulation</keyword>
<evidence type="ECO:0000256" key="3">
    <source>
        <dbReference type="ARBA" id="ARBA00023015"/>
    </source>
</evidence>
<sequence length="265" mass="31158">MSNVEKTRRFNFKEEEKSVLIGLINKFKNRIAHKRGDHHSLREKELAWTELTKEYNSHPDVLKRNSRQLKTFYDNFKRRARRNKLDLFKVDIEKPALEDTETQLIINDHVQPLESTFVKDAGLYSVVYLTKSNTNAELPEAFLTDDLATCNGTNSLMLDVTDNTDELLDDKSLVTSQKNIPALNKNVDWKMRRRRLLKKSKILKAKKNLRELSEARKQVIELEKKLMKEKHEASMELIELQVVNENLKHEILQLKLNNYKNKLSN</sequence>
<evidence type="ECO:0000256" key="5">
    <source>
        <dbReference type="ARBA" id="ARBA00025466"/>
    </source>
</evidence>